<gene>
    <name evidence="3" type="ORF">GV827_00880</name>
</gene>
<dbReference type="Pfam" id="PF01609">
    <property type="entry name" value="DDE_Tnp_1"/>
    <property type="match status" value="1"/>
</dbReference>
<dbReference type="PANTHER" id="PTHR46637">
    <property type="entry name" value="TIS1421-TRANSPOSASE PROTEIN A"/>
    <property type="match status" value="1"/>
</dbReference>
<organism evidence="3 4">
    <name type="scientific">Sulfitobacter sediminilitoris</name>
    <dbReference type="NCBI Taxonomy" id="2698830"/>
    <lineage>
        <taxon>Bacteria</taxon>
        <taxon>Pseudomonadati</taxon>
        <taxon>Pseudomonadota</taxon>
        <taxon>Alphaproteobacteria</taxon>
        <taxon>Rhodobacterales</taxon>
        <taxon>Roseobacteraceae</taxon>
        <taxon>Sulfitobacter</taxon>
    </lineage>
</organism>
<dbReference type="GO" id="GO:0006313">
    <property type="term" value="P:DNA transposition"/>
    <property type="evidence" value="ECO:0007669"/>
    <property type="project" value="InterPro"/>
</dbReference>
<dbReference type="InterPro" id="IPR002559">
    <property type="entry name" value="Transposase_11"/>
</dbReference>
<keyword evidence="4" id="KW-1185">Reference proteome</keyword>
<dbReference type="NCBIfam" id="NF033580">
    <property type="entry name" value="transpos_IS5_3"/>
    <property type="match status" value="1"/>
</dbReference>
<evidence type="ECO:0000259" key="2">
    <source>
        <dbReference type="Pfam" id="PF13340"/>
    </source>
</evidence>
<dbReference type="GO" id="GO:0003677">
    <property type="term" value="F:DNA binding"/>
    <property type="evidence" value="ECO:0007669"/>
    <property type="project" value="InterPro"/>
</dbReference>
<sequence length="252" mass="28297">MNDQRFVVSDALWQRLEPHLPGKISDAGATAKDNRLFLEAVLWRVRTGSPWRDLPPAFGNWNSQFRRFRRWAKSGVFESLFKAMSEDPDLEYALIDGTIVQVHQQATGSKGGPQHQAIGRSLGGLTTKIVALVDGLGNLVRFLLLPGQAHDMKGVAPLIRGVSFDALLADKAFDADWLLQDLDERGATAVIPPKANRKIQRDYDAEVYKWRHLVENYFAKIKEFRGIATRYDKTDCSYAACWNLVAALIASR</sequence>
<feature type="domain" description="Transposase IS4-like" evidence="1">
    <location>
        <begin position="94"/>
        <end position="248"/>
    </location>
</feature>
<comment type="caution">
    <text evidence="3">The sequence shown here is derived from an EMBL/GenBank/DDBJ whole genome shotgun (WGS) entry which is preliminary data.</text>
</comment>
<proteinExistence type="predicted"/>
<dbReference type="GO" id="GO:0004803">
    <property type="term" value="F:transposase activity"/>
    <property type="evidence" value="ECO:0007669"/>
    <property type="project" value="InterPro"/>
</dbReference>
<evidence type="ECO:0000259" key="1">
    <source>
        <dbReference type="Pfam" id="PF01609"/>
    </source>
</evidence>
<evidence type="ECO:0000313" key="3">
    <source>
        <dbReference type="EMBL" id="NEK20955.1"/>
    </source>
</evidence>
<dbReference type="InterPro" id="IPR052909">
    <property type="entry name" value="Transposase_6_like"/>
</dbReference>
<dbReference type="InterPro" id="IPR025161">
    <property type="entry name" value="IS402-like_dom"/>
</dbReference>
<reference evidence="3 4" key="1">
    <citation type="submission" date="2020-01" db="EMBL/GenBank/DDBJ databases">
        <title>Sulfitobacter sediminilitoris sp. nov., isolated from a tidal flat.</title>
        <authorList>
            <person name="Park S."/>
            <person name="Yoon J.-H."/>
        </authorList>
    </citation>
    <scope>NUCLEOTIDE SEQUENCE [LARGE SCALE GENOMIC DNA]</scope>
    <source>
        <strain evidence="3 4">JBTF-M27</strain>
    </source>
</reference>
<feature type="domain" description="Insertion element IS402-like" evidence="2">
    <location>
        <begin position="8"/>
        <end position="81"/>
    </location>
</feature>
<name>A0A6P0C6T4_9RHOB</name>
<dbReference type="PANTHER" id="PTHR46637:SF1">
    <property type="entry name" value="BLL5188 PROTEIN"/>
    <property type="match status" value="1"/>
</dbReference>
<accession>A0A6P0C6T4</accession>
<dbReference type="AlphaFoldDB" id="A0A6P0C6T4"/>
<dbReference type="Proteomes" id="UP000468591">
    <property type="component" value="Unassembled WGS sequence"/>
</dbReference>
<dbReference type="Pfam" id="PF13340">
    <property type="entry name" value="DUF4096"/>
    <property type="match status" value="1"/>
</dbReference>
<dbReference type="EMBL" id="JAABNT010000001">
    <property type="protein sequence ID" value="NEK20955.1"/>
    <property type="molecule type" value="Genomic_DNA"/>
</dbReference>
<protein>
    <submittedName>
        <fullName evidence="3">IS5 family transposase</fullName>
    </submittedName>
</protein>
<evidence type="ECO:0000313" key="4">
    <source>
        <dbReference type="Proteomes" id="UP000468591"/>
    </source>
</evidence>